<evidence type="ECO:0000256" key="6">
    <source>
        <dbReference type="ARBA" id="ARBA00022840"/>
    </source>
</evidence>
<feature type="region of interest" description="Disordered" evidence="10">
    <location>
        <begin position="11"/>
        <end position="33"/>
    </location>
</feature>
<dbReference type="Gene3D" id="3.40.50.300">
    <property type="entry name" value="P-loop containing nucleotide triphosphate hydrolases"/>
    <property type="match status" value="2"/>
</dbReference>
<dbReference type="Proteomes" id="UP000217676">
    <property type="component" value="Chromosome"/>
</dbReference>
<dbReference type="FunFam" id="3.40.50.300:FF:000319">
    <property type="entry name" value="DNA repair protein RecN"/>
    <property type="match status" value="1"/>
</dbReference>
<dbReference type="EMBL" id="AP017424">
    <property type="protein sequence ID" value="BAU82266.1"/>
    <property type="molecule type" value="Genomic_DNA"/>
</dbReference>
<dbReference type="InterPro" id="IPR027417">
    <property type="entry name" value="P-loop_NTPase"/>
</dbReference>
<keyword evidence="6" id="KW-0067">ATP-binding</keyword>
<feature type="compositionally biased region" description="Gly residues" evidence="10">
    <location>
        <begin position="11"/>
        <end position="27"/>
    </location>
</feature>
<feature type="domain" description="RecF/RecN/SMC N-terminal" evidence="11">
    <location>
        <begin position="95"/>
        <end position="610"/>
    </location>
</feature>
<evidence type="ECO:0000256" key="9">
    <source>
        <dbReference type="SAM" id="Coils"/>
    </source>
</evidence>
<accession>A0A160NWC0</accession>
<keyword evidence="13" id="KW-1185">Reference proteome</keyword>
<name>A0A160NWC0_STRLU</name>
<evidence type="ECO:0000256" key="4">
    <source>
        <dbReference type="ARBA" id="ARBA00022741"/>
    </source>
</evidence>
<keyword evidence="7" id="KW-0234">DNA repair</keyword>
<evidence type="ECO:0000313" key="13">
    <source>
        <dbReference type="Proteomes" id="UP000217676"/>
    </source>
</evidence>
<evidence type="ECO:0000259" key="11">
    <source>
        <dbReference type="Pfam" id="PF02463"/>
    </source>
</evidence>
<dbReference type="PANTHER" id="PTHR11059:SF0">
    <property type="entry name" value="DNA REPAIR PROTEIN RECN"/>
    <property type="match status" value="1"/>
</dbReference>
<keyword evidence="5" id="KW-0227">DNA damage</keyword>
<keyword evidence="4" id="KW-0547">Nucleotide-binding</keyword>
<evidence type="ECO:0000313" key="12">
    <source>
        <dbReference type="EMBL" id="BAU82266.1"/>
    </source>
</evidence>
<proteinExistence type="inferred from homology"/>
<keyword evidence="9" id="KW-0175">Coiled coil</keyword>
<evidence type="ECO:0000256" key="8">
    <source>
        <dbReference type="ARBA" id="ARBA00033408"/>
    </source>
</evidence>
<dbReference type="GO" id="GO:0006310">
    <property type="term" value="P:DNA recombination"/>
    <property type="evidence" value="ECO:0007669"/>
    <property type="project" value="InterPro"/>
</dbReference>
<gene>
    <name evidence="12" type="ORF">SLA_1324</name>
</gene>
<dbReference type="SUPFAM" id="SSF52540">
    <property type="entry name" value="P-loop containing nucleoside triphosphate hydrolases"/>
    <property type="match status" value="2"/>
</dbReference>
<dbReference type="CDD" id="cd03241">
    <property type="entry name" value="ABC_RecN"/>
    <property type="match status" value="2"/>
</dbReference>
<organism evidence="12 13">
    <name type="scientific">Streptomyces laurentii</name>
    <dbReference type="NCBI Taxonomy" id="39478"/>
    <lineage>
        <taxon>Bacteria</taxon>
        <taxon>Bacillati</taxon>
        <taxon>Actinomycetota</taxon>
        <taxon>Actinomycetes</taxon>
        <taxon>Kitasatosporales</taxon>
        <taxon>Streptomycetaceae</taxon>
        <taxon>Streptomyces</taxon>
    </lineage>
</organism>
<comment type="similarity">
    <text evidence="2">Belongs to the RecN family.</text>
</comment>
<evidence type="ECO:0000256" key="1">
    <source>
        <dbReference type="ARBA" id="ARBA00003618"/>
    </source>
</evidence>
<evidence type="ECO:0000256" key="5">
    <source>
        <dbReference type="ARBA" id="ARBA00022763"/>
    </source>
</evidence>
<evidence type="ECO:0000256" key="2">
    <source>
        <dbReference type="ARBA" id="ARBA00009441"/>
    </source>
</evidence>
<dbReference type="NCBIfam" id="TIGR00634">
    <property type="entry name" value="recN"/>
    <property type="match status" value="1"/>
</dbReference>
<protein>
    <recommendedName>
        <fullName evidence="3">DNA repair protein RecN</fullName>
    </recommendedName>
    <alternativeName>
        <fullName evidence="8">Recombination protein N</fullName>
    </alternativeName>
</protein>
<evidence type="ECO:0000256" key="3">
    <source>
        <dbReference type="ARBA" id="ARBA00021315"/>
    </source>
</evidence>
<dbReference type="KEGG" id="slau:SLA_1324"/>
<dbReference type="InterPro" id="IPR004604">
    <property type="entry name" value="DNA_recomb/repair_RecN"/>
</dbReference>
<dbReference type="Pfam" id="PF02463">
    <property type="entry name" value="SMC_N"/>
    <property type="match status" value="1"/>
</dbReference>
<dbReference type="GO" id="GO:0005524">
    <property type="term" value="F:ATP binding"/>
    <property type="evidence" value="ECO:0007669"/>
    <property type="project" value="UniProtKB-KW"/>
</dbReference>
<dbReference type="GO" id="GO:0009432">
    <property type="term" value="P:SOS response"/>
    <property type="evidence" value="ECO:0007669"/>
    <property type="project" value="TreeGrafter"/>
</dbReference>
<dbReference type="FunFam" id="3.40.50.300:FF:000356">
    <property type="entry name" value="DNA repair protein RecN"/>
    <property type="match status" value="1"/>
</dbReference>
<comment type="function">
    <text evidence="1">May be involved in recombinational repair of damaged DNA.</text>
</comment>
<sequence>MPWRAPPFGVFGGAGHGPPSAGGGAEGAGAAVNHEGGGHSLGPCFLAYEEEGGVEWPRPVPWVVRAGLRGIGWGKPRMVMGVLEEMRIRSLGVIDDAVVELSPGFTAVTGETGAGKTMVVTSLGLLLGGRADPALVRIGAGAAVVEGRIALPPGAQVAVRAEEAGAALDEGALLVTRTVSAEGRSRAHLGGRSVPVGLLAELADELVAVHGQTDQQGLLKPARQRGALDRYAGEAVAGPLAVYGAAYRRLRAVTTELEEITTRARERAQEADLLRFGLGEIEAVEPRAGEDVELAAEAERLGHAEALASAAALAHAALAGQPEDPEAVDATTLVAGAGRALEAVRSHDPALDALAERMGEISILLSDVAGELAGYADDLDADPRRLAAVEERRAALTQLTRKYGEDVAAVLAWAERSGARLAELDGDDERIDELTAERDRLRDELSVLAQRLTDARTEAADRFAGAVTAELASLAMPHARVSFALGQTEDPEGVEVGGRRVAYGPAGADEVELLLAPHPGAPPRPIAKGASGGELSRVMLAVEVVFAGTDPVPTYLFDEVDAGVGGKAAVEIGRRLAKLAKTAQVVVVTHLPQVAAFADRQLLVEKTNDGSVTRSGVTVLEGEDRVRELSRMLAGQEDSETARAHAEELLATARTAGA</sequence>
<dbReference type="PANTHER" id="PTHR11059">
    <property type="entry name" value="DNA REPAIR PROTEIN RECN"/>
    <property type="match status" value="1"/>
</dbReference>
<dbReference type="GO" id="GO:0043590">
    <property type="term" value="C:bacterial nucleoid"/>
    <property type="evidence" value="ECO:0007669"/>
    <property type="project" value="TreeGrafter"/>
</dbReference>
<feature type="coiled-coil region" evidence="9">
    <location>
        <begin position="424"/>
        <end position="458"/>
    </location>
</feature>
<reference evidence="12 13" key="1">
    <citation type="journal article" date="2016" name="Genome Announc.">
        <title>Complete Genome Sequence of Thiostrepton-Producing Streptomyces laurentii ATCC 31255.</title>
        <authorList>
            <person name="Doi K."/>
            <person name="Fujino Y."/>
            <person name="Nagayoshi Y."/>
            <person name="Ohshima T."/>
            <person name="Ogata S."/>
        </authorList>
    </citation>
    <scope>NUCLEOTIDE SEQUENCE [LARGE SCALE GENOMIC DNA]</scope>
    <source>
        <strain evidence="12 13">ATCC 31255</strain>
    </source>
</reference>
<evidence type="ECO:0000256" key="7">
    <source>
        <dbReference type="ARBA" id="ARBA00023204"/>
    </source>
</evidence>
<dbReference type="GO" id="GO:0006281">
    <property type="term" value="P:DNA repair"/>
    <property type="evidence" value="ECO:0007669"/>
    <property type="project" value="UniProtKB-KW"/>
</dbReference>
<dbReference type="InterPro" id="IPR003395">
    <property type="entry name" value="RecF/RecN/SMC_N"/>
</dbReference>
<evidence type="ECO:0000256" key="10">
    <source>
        <dbReference type="SAM" id="MobiDB-lite"/>
    </source>
</evidence>
<dbReference type="AlphaFoldDB" id="A0A160NWC0"/>